<reference evidence="2 3" key="1">
    <citation type="submission" date="2022-04" db="EMBL/GenBank/DDBJ databases">
        <title>Halobacillus sp. isolated from saltern.</title>
        <authorList>
            <person name="Won M."/>
            <person name="Lee C.-M."/>
            <person name="Woen H.-Y."/>
            <person name="Kwon S.-W."/>
        </authorList>
    </citation>
    <scope>NUCLEOTIDE SEQUENCE [LARGE SCALE GENOMIC DNA]</scope>
    <source>
        <strain evidence="2 3">SSTM10-2</strain>
    </source>
</reference>
<dbReference type="InterPro" id="IPR027268">
    <property type="entry name" value="Peptidase_M4/M1_CTD_sf"/>
</dbReference>
<dbReference type="InterPro" id="IPR034015">
    <property type="entry name" value="M1_LTA4H"/>
</dbReference>
<dbReference type="PANTHER" id="PTHR45726:SF3">
    <property type="entry name" value="LEUKOTRIENE A-4 HYDROLASE"/>
    <property type="match status" value="1"/>
</dbReference>
<dbReference type="EMBL" id="CP095074">
    <property type="protein sequence ID" value="UOQ92216.1"/>
    <property type="molecule type" value="Genomic_DNA"/>
</dbReference>
<organism evidence="2 3">
    <name type="scientific">Halobacillus shinanisalinarum</name>
    <dbReference type="NCBI Taxonomy" id="2932258"/>
    <lineage>
        <taxon>Bacteria</taxon>
        <taxon>Bacillati</taxon>
        <taxon>Bacillota</taxon>
        <taxon>Bacilli</taxon>
        <taxon>Bacillales</taxon>
        <taxon>Bacillaceae</taxon>
        <taxon>Halobacillus</taxon>
    </lineage>
</organism>
<dbReference type="InterPro" id="IPR042097">
    <property type="entry name" value="Aminopeptidase_N-like_N_sf"/>
</dbReference>
<dbReference type="InterPro" id="IPR014782">
    <property type="entry name" value="Peptidase_M1_dom"/>
</dbReference>
<evidence type="ECO:0000313" key="3">
    <source>
        <dbReference type="Proteomes" id="UP000831880"/>
    </source>
</evidence>
<sequence>MKKAAIVVGSLLFIVVACNPLIDQESVENTSKASSFNINPIAPGSESTYDLSLKLDDEGEFTVEASIEVQNVSNEGWDTLVFYFIPNMFTEENSTDLKQPSNLEVDKITLNGKAAEYSLEKDTFTIPLSQKLPPQESINVTVNYTFTLPEEGHRFTKKGSSFYLAQWYPMVPTYRNGWNKEEYQSKGESYHTAFSNFKLHYEVPKGYTVVSSSEQDKFPSGSESTLLAQRMKELYVAVLYKPDMSEGIAEDTNVRVFNTEDTNRREKVVEIASEAIKYFEDTIGPYPHQQLDIILSDLSMEYSGIVTVDNGTKRIGSLKSLVVHEVAHQWFYGMVNNDPYYDAWLDEGLTTLSSSLFFAHKGNKEMPNEFNSKPKPVNLPIDQYPEKYGPYIYGNSSVGLWKVFEKYGDRQVAEDFLHKYYRLYKYKEVDTEEFIRFLKHFLNIEGNSDFEGWLKLEEGK</sequence>
<gene>
    <name evidence="2" type="ORF">MUO14_17240</name>
</gene>
<dbReference type="CDD" id="cd09604">
    <property type="entry name" value="M1_APN_like"/>
    <property type="match status" value="1"/>
</dbReference>
<feature type="domain" description="Peptidase M1 membrane alanine aminopeptidase" evidence="1">
    <location>
        <begin position="270"/>
        <end position="441"/>
    </location>
</feature>
<dbReference type="RefSeq" id="WP_244751826.1">
    <property type="nucleotide sequence ID" value="NZ_CP095074.1"/>
</dbReference>
<dbReference type="PANTHER" id="PTHR45726">
    <property type="entry name" value="LEUKOTRIENE A-4 HYDROLASE"/>
    <property type="match status" value="1"/>
</dbReference>
<evidence type="ECO:0000259" key="1">
    <source>
        <dbReference type="Pfam" id="PF01433"/>
    </source>
</evidence>
<dbReference type="Gene3D" id="1.10.390.10">
    <property type="entry name" value="Neutral Protease Domain 2"/>
    <property type="match status" value="1"/>
</dbReference>
<protein>
    <submittedName>
        <fullName evidence="2">M1 family metallopeptidase</fullName>
    </submittedName>
</protein>
<accession>A0ABY4GVM2</accession>
<keyword evidence="3" id="KW-1185">Reference proteome</keyword>
<dbReference type="PROSITE" id="PS51257">
    <property type="entry name" value="PROKAR_LIPOPROTEIN"/>
    <property type="match status" value="1"/>
</dbReference>
<evidence type="ECO:0000313" key="2">
    <source>
        <dbReference type="EMBL" id="UOQ92216.1"/>
    </source>
</evidence>
<name>A0ABY4GVM2_9BACI</name>
<proteinExistence type="predicted"/>
<dbReference type="Proteomes" id="UP000831880">
    <property type="component" value="Chromosome"/>
</dbReference>
<dbReference type="Pfam" id="PF01433">
    <property type="entry name" value="Peptidase_M1"/>
    <property type="match status" value="1"/>
</dbReference>
<dbReference type="SUPFAM" id="SSF55486">
    <property type="entry name" value="Metalloproteases ('zincins'), catalytic domain"/>
    <property type="match status" value="1"/>
</dbReference>
<dbReference type="Gene3D" id="2.60.40.1730">
    <property type="entry name" value="tricorn interacting facor f3 domain"/>
    <property type="match status" value="1"/>
</dbReference>